<dbReference type="Gene3D" id="1.10.580.10">
    <property type="entry name" value="Citrate Synthase, domain 1"/>
    <property type="match status" value="1"/>
</dbReference>
<dbReference type="Pfam" id="PF00285">
    <property type="entry name" value="Citrate_synt"/>
    <property type="match status" value="1"/>
</dbReference>
<dbReference type="InterPro" id="IPR016142">
    <property type="entry name" value="Citrate_synth-like_lrg_a-sub"/>
</dbReference>
<dbReference type="InterPro" id="IPR002020">
    <property type="entry name" value="Citrate_synthase"/>
</dbReference>
<proteinExistence type="predicted"/>
<protein>
    <recommendedName>
        <fullName evidence="2">2-methylcitrate synthase</fullName>
    </recommendedName>
</protein>
<name>A0A382MQS8_9ZZZZ</name>
<gene>
    <name evidence="1" type="ORF">METZ01_LOCUS302555</name>
</gene>
<accession>A0A382MQS8</accession>
<evidence type="ECO:0008006" key="2">
    <source>
        <dbReference type="Google" id="ProtNLM"/>
    </source>
</evidence>
<dbReference type="GO" id="GO:0046912">
    <property type="term" value="F:acyltransferase activity, acyl groups converted into alkyl on transfer"/>
    <property type="evidence" value="ECO:0007669"/>
    <property type="project" value="InterPro"/>
</dbReference>
<organism evidence="1">
    <name type="scientific">marine metagenome</name>
    <dbReference type="NCBI Taxonomy" id="408172"/>
    <lineage>
        <taxon>unclassified sequences</taxon>
        <taxon>metagenomes</taxon>
        <taxon>ecological metagenomes</taxon>
    </lineage>
</organism>
<sequence length="59" mass="6277">MAEKKLEGAGLRGQVAGHTALSTVGKAGKGLTYRGYAIEELSEKATFEEVAFMLLYGNL</sequence>
<dbReference type="InterPro" id="IPR036969">
    <property type="entry name" value="Citrate_synthase_sf"/>
</dbReference>
<evidence type="ECO:0000313" key="1">
    <source>
        <dbReference type="EMBL" id="SVC49701.1"/>
    </source>
</evidence>
<dbReference type="SUPFAM" id="SSF48256">
    <property type="entry name" value="Citrate synthase"/>
    <property type="match status" value="1"/>
</dbReference>
<feature type="non-terminal residue" evidence="1">
    <location>
        <position position="59"/>
    </location>
</feature>
<dbReference type="AlphaFoldDB" id="A0A382MQS8"/>
<dbReference type="EMBL" id="UINC01094454">
    <property type="protein sequence ID" value="SVC49701.1"/>
    <property type="molecule type" value="Genomic_DNA"/>
</dbReference>
<reference evidence="1" key="1">
    <citation type="submission" date="2018-05" db="EMBL/GenBank/DDBJ databases">
        <authorList>
            <person name="Lanie J.A."/>
            <person name="Ng W.-L."/>
            <person name="Kazmierczak K.M."/>
            <person name="Andrzejewski T.M."/>
            <person name="Davidsen T.M."/>
            <person name="Wayne K.J."/>
            <person name="Tettelin H."/>
            <person name="Glass J.I."/>
            <person name="Rusch D."/>
            <person name="Podicherti R."/>
            <person name="Tsui H.-C.T."/>
            <person name="Winkler M.E."/>
        </authorList>
    </citation>
    <scope>NUCLEOTIDE SEQUENCE</scope>
</reference>